<evidence type="ECO:0000259" key="4">
    <source>
        <dbReference type="PROSITE" id="PS51084"/>
    </source>
</evidence>
<dbReference type="InterPro" id="IPR001310">
    <property type="entry name" value="Histidine_triad_HIT"/>
</dbReference>
<dbReference type="PANTHER" id="PTHR46648">
    <property type="entry name" value="HIT FAMILY PROTEIN 1"/>
    <property type="match status" value="1"/>
</dbReference>
<feature type="active site" description="Tele-AMP-histidine intermediate" evidence="1">
    <location>
        <position position="98"/>
    </location>
</feature>
<evidence type="ECO:0000256" key="2">
    <source>
        <dbReference type="PIRSR" id="PIRSR601310-3"/>
    </source>
</evidence>
<dbReference type="Gene3D" id="3.30.428.10">
    <property type="entry name" value="HIT-like"/>
    <property type="match status" value="1"/>
</dbReference>
<feature type="domain" description="HIT" evidence="4">
    <location>
        <begin position="4"/>
        <end position="107"/>
    </location>
</feature>
<keyword evidence="6" id="KW-1185">Reference proteome</keyword>
<comment type="caution">
    <text evidence="5">The sequence shown here is derived from an EMBL/GenBank/DDBJ whole genome shotgun (WGS) entry which is preliminary data.</text>
</comment>
<name>A0A507SMM4_9BACT</name>
<gene>
    <name evidence="5" type="ORF">E1I18_02195</name>
</gene>
<dbReference type="GO" id="GO:0003824">
    <property type="term" value="F:catalytic activity"/>
    <property type="evidence" value="ECO:0007669"/>
    <property type="project" value="InterPro"/>
</dbReference>
<dbReference type="SUPFAM" id="SSF54197">
    <property type="entry name" value="HIT-like"/>
    <property type="match status" value="1"/>
</dbReference>
<feature type="short sequence motif" description="Histidine triad motif" evidence="2 3">
    <location>
        <begin position="96"/>
        <end position="100"/>
    </location>
</feature>
<dbReference type="Pfam" id="PF01230">
    <property type="entry name" value="HIT"/>
    <property type="match status" value="1"/>
</dbReference>
<sequence length="107" mass="12002">MDNIFLDIIAGKADAQFIYKDDKCVAFYDKFPYRPGHFLVVPRVKTANITETDDDTAAHLINVARKLGKQEVLDKGIAGFKIVINTGRSADQSIFHTHVHVIPFEAK</sequence>
<dbReference type="InterPro" id="IPR011146">
    <property type="entry name" value="HIT-like"/>
</dbReference>
<dbReference type="OrthoDB" id="9784774at2"/>
<proteinExistence type="predicted"/>
<dbReference type="RefSeq" id="WP_141483968.1">
    <property type="nucleotide sequence ID" value="NZ_SMDN01000007.1"/>
</dbReference>
<dbReference type="NCBIfam" id="NF045834">
    <property type="entry name" value="M_plasma_HinT"/>
    <property type="match status" value="1"/>
</dbReference>
<protein>
    <submittedName>
        <fullName evidence="5">HIT family protein</fullName>
    </submittedName>
</protein>
<dbReference type="PANTHER" id="PTHR46648:SF1">
    <property type="entry name" value="ADENOSINE 5'-MONOPHOSPHORAMIDASE HNT1"/>
    <property type="match status" value="1"/>
</dbReference>
<dbReference type="EMBL" id="SMDN01000007">
    <property type="protein sequence ID" value="TQC51475.1"/>
    <property type="molecule type" value="Genomic_DNA"/>
</dbReference>
<dbReference type="InterPro" id="IPR054919">
    <property type="entry name" value="M_plasma_HinT"/>
</dbReference>
<dbReference type="InterPro" id="IPR036265">
    <property type="entry name" value="HIT-like_sf"/>
</dbReference>
<reference evidence="5 6" key="1">
    <citation type="submission" date="2019-03" db="EMBL/GenBank/DDBJ databases">
        <title>Characterization of a novel Mycoplasma cynos real-time PCR assay.</title>
        <authorList>
            <person name="Tallmadge R.L."/>
            <person name="Mitchell P.K."/>
            <person name="Goodman L."/>
        </authorList>
    </citation>
    <scope>NUCLEOTIDE SEQUENCE [LARGE SCALE GENOMIC DNA]</scope>
    <source>
        <strain evidence="5 6">1642</strain>
    </source>
</reference>
<organism evidence="5 6">
    <name type="scientific">Mycoplasmopsis mucosicanis</name>
    <dbReference type="NCBI Taxonomy" id="458208"/>
    <lineage>
        <taxon>Bacteria</taxon>
        <taxon>Bacillati</taxon>
        <taxon>Mycoplasmatota</taxon>
        <taxon>Mycoplasmoidales</taxon>
        <taxon>Metamycoplasmataceae</taxon>
        <taxon>Mycoplasmopsis</taxon>
    </lineage>
</organism>
<accession>A0A507SMM4</accession>
<dbReference type="InterPro" id="IPR019808">
    <property type="entry name" value="Histidine_triad_CS"/>
</dbReference>
<dbReference type="GO" id="GO:0009117">
    <property type="term" value="P:nucleotide metabolic process"/>
    <property type="evidence" value="ECO:0007669"/>
    <property type="project" value="TreeGrafter"/>
</dbReference>
<evidence type="ECO:0000313" key="5">
    <source>
        <dbReference type="EMBL" id="TQC51475.1"/>
    </source>
</evidence>
<evidence type="ECO:0000256" key="1">
    <source>
        <dbReference type="PIRSR" id="PIRSR601310-1"/>
    </source>
</evidence>
<evidence type="ECO:0000313" key="6">
    <source>
        <dbReference type="Proteomes" id="UP000320801"/>
    </source>
</evidence>
<evidence type="ECO:0000256" key="3">
    <source>
        <dbReference type="PROSITE-ProRule" id="PRU00464"/>
    </source>
</evidence>
<dbReference type="PRINTS" id="PR00332">
    <property type="entry name" value="HISTRIAD"/>
</dbReference>
<dbReference type="Proteomes" id="UP000320801">
    <property type="component" value="Unassembled WGS sequence"/>
</dbReference>
<dbReference type="PROSITE" id="PS51084">
    <property type="entry name" value="HIT_2"/>
    <property type="match status" value="1"/>
</dbReference>
<dbReference type="AlphaFoldDB" id="A0A507SMM4"/>
<dbReference type="PROSITE" id="PS00892">
    <property type="entry name" value="HIT_1"/>
    <property type="match status" value="1"/>
</dbReference>